<comment type="caution">
    <text evidence="2">The sequence shown here is derived from an EMBL/GenBank/DDBJ whole genome shotgun (WGS) entry which is preliminary data.</text>
</comment>
<organism evidence="2 3">
    <name type="scientific">Streptomyces collinus</name>
    <dbReference type="NCBI Taxonomy" id="42684"/>
    <lineage>
        <taxon>Bacteria</taxon>
        <taxon>Bacillati</taxon>
        <taxon>Actinomycetota</taxon>
        <taxon>Actinomycetes</taxon>
        <taxon>Kitasatosporales</taxon>
        <taxon>Streptomycetaceae</taxon>
        <taxon>Streptomyces</taxon>
    </lineage>
</organism>
<feature type="region of interest" description="Disordered" evidence="1">
    <location>
        <begin position="191"/>
        <end position="211"/>
    </location>
</feature>
<name>A0AA89Q3P6_STRCU</name>
<dbReference type="RefSeq" id="WP_184849948.1">
    <property type="nucleotide sequence ID" value="NZ_BAABFE010000001.1"/>
</dbReference>
<accession>A0AA89Q3P6</accession>
<dbReference type="AlphaFoldDB" id="A0AA89Q3P6"/>
<proteinExistence type="predicted"/>
<evidence type="ECO:0000256" key="1">
    <source>
        <dbReference type="SAM" id="MobiDB-lite"/>
    </source>
</evidence>
<reference evidence="2 3" key="1">
    <citation type="submission" date="2020-08" db="EMBL/GenBank/DDBJ databases">
        <title>Sequencing the genomes of 1000 actinobacteria strains.</title>
        <authorList>
            <person name="Klenk H.-P."/>
        </authorList>
    </citation>
    <scope>NUCLEOTIDE SEQUENCE [LARGE SCALE GENOMIC DNA]</scope>
    <source>
        <strain evidence="2 3">DSM 40129</strain>
    </source>
</reference>
<evidence type="ECO:0000313" key="3">
    <source>
        <dbReference type="Proteomes" id="UP000579531"/>
    </source>
</evidence>
<evidence type="ECO:0000313" key="2">
    <source>
        <dbReference type="EMBL" id="MBB5813817.1"/>
    </source>
</evidence>
<sequence>MGIFISKLPQKLRTQVQPYLVKDRATAPSNASILGKAYVKQVDVVVAQWARGPEILISTKTMASSFAKNLPNRFEEAYGDAKNLRGRHPLAAIGFVFLLHSSVQTNEPASYERALDMLRKLRAEYDVYDSTAVLMADWTPGDGSSVHIRHDLVPEDLSINQFFSVSIDAVLARTPIDMHVQVRERREIRELPVQDEDVAAQHSEGTTSEGS</sequence>
<dbReference type="EMBL" id="JACHLX010000001">
    <property type="protein sequence ID" value="MBB5813817.1"/>
    <property type="molecule type" value="Genomic_DNA"/>
</dbReference>
<keyword evidence="3" id="KW-1185">Reference proteome</keyword>
<protein>
    <submittedName>
        <fullName evidence="2">Uncharacterized protein</fullName>
    </submittedName>
</protein>
<dbReference type="GeneID" id="93841269"/>
<gene>
    <name evidence="2" type="ORF">HNR72_004845</name>
</gene>
<dbReference type="Proteomes" id="UP000579531">
    <property type="component" value="Unassembled WGS sequence"/>
</dbReference>